<feature type="region of interest" description="Disordered" evidence="2">
    <location>
        <begin position="209"/>
        <end position="252"/>
    </location>
</feature>
<evidence type="ECO:0000313" key="5">
    <source>
        <dbReference type="EMBL" id="KAF8773454.1"/>
    </source>
</evidence>
<dbReference type="AlphaFoldDB" id="A0A8T0EJ02"/>
<keyword evidence="3" id="KW-0732">Signal</keyword>
<dbReference type="NCBIfam" id="NF040941">
    <property type="entry name" value="GGGWT_bact"/>
    <property type="match status" value="1"/>
</dbReference>
<feature type="compositionally biased region" description="Basic residues" evidence="2">
    <location>
        <begin position="219"/>
        <end position="230"/>
    </location>
</feature>
<dbReference type="InterPro" id="IPR014716">
    <property type="entry name" value="Fibrinogen_a/b/g_C_1"/>
</dbReference>
<dbReference type="PROSITE" id="PS00514">
    <property type="entry name" value="FIBRINOGEN_C_1"/>
    <property type="match status" value="1"/>
</dbReference>
<feature type="domain" description="Fibrinogen C-terminal" evidence="4">
    <location>
        <begin position="53"/>
        <end position="144"/>
    </location>
</feature>
<dbReference type="EMBL" id="JABXBU010002227">
    <property type="protein sequence ID" value="KAF8773454.1"/>
    <property type="molecule type" value="Genomic_DNA"/>
</dbReference>
<dbReference type="Pfam" id="PF00147">
    <property type="entry name" value="Fibrinogen_C"/>
    <property type="match status" value="2"/>
</dbReference>
<evidence type="ECO:0000313" key="6">
    <source>
        <dbReference type="Proteomes" id="UP000807504"/>
    </source>
</evidence>
<dbReference type="InterPro" id="IPR036056">
    <property type="entry name" value="Fibrinogen-like_C"/>
</dbReference>
<protein>
    <submittedName>
        <fullName evidence="5">Techylectin-5A like protein</fullName>
    </submittedName>
</protein>
<evidence type="ECO:0000256" key="1">
    <source>
        <dbReference type="ARBA" id="ARBA00023157"/>
    </source>
</evidence>
<gene>
    <name evidence="5" type="ORF">HNY73_016117</name>
</gene>
<feature type="chain" id="PRO_5035825793" evidence="3">
    <location>
        <begin position="23"/>
        <end position="252"/>
    </location>
</feature>
<proteinExistence type="predicted"/>
<dbReference type="GO" id="GO:0005615">
    <property type="term" value="C:extracellular space"/>
    <property type="evidence" value="ECO:0007669"/>
    <property type="project" value="TreeGrafter"/>
</dbReference>
<dbReference type="Gene3D" id="3.90.215.10">
    <property type="entry name" value="Gamma Fibrinogen, chain A, domain 1"/>
    <property type="match status" value="1"/>
</dbReference>
<feature type="compositionally biased region" description="Basic and acidic residues" evidence="2">
    <location>
        <begin position="209"/>
        <end position="218"/>
    </location>
</feature>
<dbReference type="Gene3D" id="4.10.530.10">
    <property type="entry name" value="Gamma-fibrinogen Carboxyl Terminal Fragment, domain 2"/>
    <property type="match status" value="1"/>
</dbReference>
<reference evidence="5" key="2">
    <citation type="submission" date="2020-06" db="EMBL/GenBank/DDBJ databases">
        <authorList>
            <person name="Sheffer M."/>
        </authorList>
    </citation>
    <scope>NUCLEOTIDE SEQUENCE</scope>
</reference>
<feature type="signal peptide" evidence="3">
    <location>
        <begin position="1"/>
        <end position="22"/>
    </location>
</feature>
<dbReference type="InterPro" id="IPR002181">
    <property type="entry name" value="Fibrinogen_a/b/g_C_dom"/>
</dbReference>
<evidence type="ECO:0000259" key="4">
    <source>
        <dbReference type="PROSITE" id="PS51406"/>
    </source>
</evidence>
<dbReference type="Proteomes" id="UP000807504">
    <property type="component" value="Unassembled WGS sequence"/>
</dbReference>
<dbReference type="PROSITE" id="PS51406">
    <property type="entry name" value="FIBRINOGEN_C_2"/>
    <property type="match status" value="2"/>
</dbReference>
<dbReference type="PANTHER" id="PTHR19143:SF458">
    <property type="entry name" value="FIBRINOGEN C-TERMINAL DOMAIN-CONTAINING PROTEIN-RELATED"/>
    <property type="match status" value="1"/>
</dbReference>
<dbReference type="PANTHER" id="PTHR19143">
    <property type="entry name" value="FIBRINOGEN/TENASCIN/ANGIOPOEITIN"/>
    <property type="match status" value="1"/>
</dbReference>
<dbReference type="InterPro" id="IPR050373">
    <property type="entry name" value="Fibrinogen_C-term_domain"/>
</dbReference>
<sequence length="252" mass="29145">MGLLFYISICLVTSQSFGNGNANCDLSDKSRSYLDGALDLMKKAKENLPECSCNQICRPIDCEEVLINGRNESGVYTIWPRGRIADDKPMEVYCDMDTDGGGWTVIQRRGNYGRPSDYFYKDWMNYKKGFGSLEKDFWLGNDNIMWDSMTPNHDNQKFSTKDQNNGNNKGGNCAESHKGAWWYNACHTANLNGLYLRGKHNSYADGVNWDKEKRNKEKKEKRRKNKGKKTWNKERKEGIKERKEGIKKEKKE</sequence>
<comment type="caution">
    <text evidence="5">The sequence shown here is derived from an EMBL/GenBank/DDBJ whole genome shotgun (WGS) entry which is preliminary data.</text>
</comment>
<evidence type="ECO:0000256" key="2">
    <source>
        <dbReference type="SAM" id="MobiDB-lite"/>
    </source>
</evidence>
<name>A0A8T0EJ02_ARGBR</name>
<dbReference type="InterPro" id="IPR020837">
    <property type="entry name" value="Fibrinogen_CS"/>
</dbReference>
<keyword evidence="6" id="KW-1185">Reference proteome</keyword>
<feature type="compositionally biased region" description="Basic and acidic residues" evidence="2">
    <location>
        <begin position="231"/>
        <end position="252"/>
    </location>
</feature>
<feature type="region of interest" description="Disordered" evidence="2">
    <location>
        <begin position="150"/>
        <end position="171"/>
    </location>
</feature>
<keyword evidence="1" id="KW-1015">Disulfide bond</keyword>
<feature type="domain" description="Fibrinogen C-terminal" evidence="4">
    <location>
        <begin position="147"/>
        <end position="231"/>
    </location>
</feature>
<evidence type="ECO:0000256" key="3">
    <source>
        <dbReference type="SAM" id="SignalP"/>
    </source>
</evidence>
<accession>A0A8T0EJ02</accession>
<reference evidence="5" key="1">
    <citation type="journal article" date="2020" name="bioRxiv">
        <title>Chromosome-level reference genome of the European wasp spider Argiope bruennichi: a resource for studies on range expansion and evolutionary adaptation.</title>
        <authorList>
            <person name="Sheffer M.M."/>
            <person name="Hoppe A."/>
            <person name="Krehenwinkel H."/>
            <person name="Uhl G."/>
            <person name="Kuss A.W."/>
            <person name="Jensen L."/>
            <person name="Jensen C."/>
            <person name="Gillespie R.G."/>
            <person name="Hoff K.J."/>
            <person name="Prost S."/>
        </authorList>
    </citation>
    <scope>NUCLEOTIDE SEQUENCE</scope>
</reference>
<dbReference type="SUPFAM" id="SSF56496">
    <property type="entry name" value="Fibrinogen C-terminal domain-like"/>
    <property type="match status" value="1"/>
</dbReference>
<dbReference type="SMART" id="SM00186">
    <property type="entry name" value="FBG"/>
    <property type="match status" value="1"/>
</dbReference>
<organism evidence="5 6">
    <name type="scientific">Argiope bruennichi</name>
    <name type="common">Wasp spider</name>
    <name type="synonym">Aranea bruennichi</name>
    <dbReference type="NCBI Taxonomy" id="94029"/>
    <lineage>
        <taxon>Eukaryota</taxon>
        <taxon>Metazoa</taxon>
        <taxon>Ecdysozoa</taxon>
        <taxon>Arthropoda</taxon>
        <taxon>Chelicerata</taxon>
        <taxon>Arachnida</taxon>
        <taxon>Araneae</taxon>
        <taxon>Araneomorphae</taxon>
        <taxon>Entelegynae</taxon>
        <taxon>Araneoidea</taxon>
        <taxon>Araneidae</taxon>
        <taxon>Argiope</taxon>
    </lineage>
</organism>